<dbReference type="Gene3D" id="1.10.510.10">
    <property type="entry name" value="Transferase(Phosphotransferase) domain 1"/>
    <property type="match status" value="1"/>
</dbReference>
<feature type="non-terminal residue" evidence="2">
    <location>
        <position position="145"/>
    </location>
</feature>
<accession>A0A5J4T6E2</accession>
<dbReference type="Proteomes" id="UP000324800">
    <property type="component" value="Unassembled WGS sequence"/>
</dbReference>
<comment type="caution">
    <text evidence="2">The sequence shown here is derived from an EMBL/GenBank/DDBJ whole genome shotgun (WGS) entry which is preliminary data.</text>
</comment>
<gene>
    <name evidence="2" type="ORF">EZS28_050921</name>
</gene>
<organism evidence="2 3">
    <name type="scientific">Streblomastix strix</name>
    <dbReference type="NCBI Taxonomy" id="222440"/>
    <lineage>
        <taxon>Eukaryota</taxon>
        <taxon>Metamonada</taxon>
        <taxon>Preaxostyla</taxon>
        <taxon>Oxymonadida</taxon>
        <taxon>Streblomastigidae</taxon>
        <taxon>Streblomastix</taxon>
    </lineage>
</organism>
<evidence type="ECO:0000313" key="2">
    <source>
        <dbReference type="EMBL" id="KAA6353552.1"/>
    </source>
</evidence>
<dbReference type="OrthoDB" id="3205605at2759"/>
<name>A0A5J4T6E2_9EUKA</name>
<sequence length="145" mass="16681">MMAKMKCIDRPPEVEDNLLWDLLSKLLEFDPEKRITAEEALQYQYFIGLEAAANISPEQQELAKQAAQSELEGDKIIDKIDKDPTFIIAESEMKKLLQSSNPQYPLQEQTNIKQGKENDEDISDDEQLKLAMQISLQDKQQEPQL</sequence>
<evidence type="ECO:0000256" key="1">
    <source>
        <dbReference type="SAM" id="MobiDB-lite"/>
    </source>
</evidence>
<feature type="compositionally biased region" description="Polar residues" evidence="1">
    <location>
        <begin position="98"/>
        <end position="113"/>
    </location>
</feature>
<dbReference type="EMBL" id="SNRW01037896">
    <property type="protein sequence ID" value="KAA6353552.1"/>
    <property type="molecule type" value="Genomic_DNA"/>
</dbReference>
<dbReference type="PROSITE" id="PS50330">
    <property type="entry name" value="UIM"/>
    <property type="match status" value="1"/>
</dbReference>
<dbReference type="InterPro" id="IPR003903">
    <property type="entry name" value="UIM_dom"/>
</dbReference>
<dbReference type="SUPFAM" id="SSF56112">
    <property type="entry name" value="Protein kinase-like (PK-like)"/>
    <property type="match status" value="1"/>
</dbReference>
<dbReference type="AlphaFoldDB" id="A0A5J4T6E2"/>
<dbReference type="InterPro" id="IPR011009">
    <property type="entry name" value="Kinase-like_dom_sf"/>
</dbReference>
<protein>
    <recommendedName>
        <fullName evidence="4">Protein kinase domain-containing protein</fullName>
    </recommendedName>
</protein>
<reference evidence="2 3" key="1">
    <citation type="submission" date="2019-03" db="EMBL/GenBank/DDBJ databases">
        <title>Single cell metagenomics reveals metabolic interactions within the superorganism composed of flagellate Streblomastix strix and complex community of Bacteroidetes bacteria on its surface.</title>
        <authorList>
            <person name="Treitli S.C."/>
            <person name="Kolisko M."/>
            <person name="Husnik F."/>
            <person name="Keeling P."/>
            <person name="Hampl V."/>
        </authorList>
    </citation>
    <scope>NUCLEOTIDE SEQUENCE [LARGE SCALE GENOMIC DNA]</scope>
    <source>
        <strain evidence="2">ST1C</strain>
    </source>
</reference>
<evidence type="ECO:0000313" key="3">
    <source>
        <dbReference type="Proteomes" id="UP000324800"/>
    </source>
</evidence>
<evidence type="ECO:0008006" key="4">
    <source>
        <dbReference type="Google" id="ProtNLM"/>
    </source>
</evidence>
<feature type="region of interest" description="Disordered" evidence="1">
    <location>
        <begin position="98"/>
        <end position="127"/>
    </location>
</feature>
<proteinExistence type="predicted"/>